<protein>
    <submittedName>
        <fullName evidence="1">Uncharacterized protein</fullName>
    </submittedName>
</protein>
<dbReference type="EMBL" id="MU129167">
    <property type="protein sequence ID" value="KAF9505196.1"/>
    <property type="molecule type" value="Genomic_DNA"/>
</dbReference>
<dbReference type="OrthoDB" id="2986975at2759"/>
<dbReference type="Proteomes" id="UP000886523">
    <property type="component" value="Unassembled WGS sequence"/>
</dbReference>
<gene>
    <name evidence="1" type="ORF">BS47DRAFT_1306972</name>
</gene>
<sequence>MKHLQLLRSRIISHAECPPTDFRTEPWNAAKLITPRHGVQMEWNYASTREHC</sequence>
<name>A0A9P6AGA9_9AGAM</name>
<comment type="caution">
    <text evidence="1">The sequence shown here is derived from an EMBL/GenBank/DDBJ whole genome shotgun (WGS) entry which is preliminary data.</text>
</comment>
<accession>A0A9P6AGA9</accession>
<evidence type="ECO:0000313" key="2">
    <source>
        <dbReference type="Proteomes" id="UP000886523"/>
    </source>
</evidence>
<organism evidence="1 2">
    <name type="scientific">Hydnum rufescens UP504</name>
    <dbReference type="NCBI Taxonomy" id="1448309"/>
    <lineage>
        <taxon>Eukaryota</taxon>
        <taxon>Fungi</taxon>
        <taxon>Dikarya</taxon>
        <taxon>Basidiomycota</taxon>
        <taxon>Agaricomycotina</taxon>
        <taxon>Agaricomycetes</taxon>
        <taxon>Cantharellales</taxon>
        <taxon>Hydnaceae</taxon>
        <taxon>Hydnum</taxon>
    </lineage>
</organism>
<dbReference type="AlphaFoldDB" id="A0A9P6AGA9"/>
<evidence type="ECO:0000313" key="1">
    <source>
        <dbReference type="EMBL" id="KAF9505196.1"/>
    </source>
</evidence>
<keyword evidence="2" id="KW-1185">Reference proteome</keyword>
<proteinExistence type="predicted"/>
<reference evidence="1" key="1">
    <citation type="journal article" date="2020" name="Nat. Commun.">
        <title>Large-scale genome sequencing of mycorrhizal fungi provides insights into the early evolution of symbiotic traits.</title>
        <authorList>
            <person name="Miyauchi S."/>
            <person name="Kiss E."/>
            <person name="Kuo A."/>
            <person name="Drula E."/>
            <person name="Kohler A."/>
            <person name="Sanchez-Garcia M."/>
            <person name="Morin E."/>
            <person name="Andreopoulos B."/>
            <person name="Barry K.W."/>
            <person name="Bonito G."/>
            <person name="Buee M."/>
            <person name="Carver A."/>
            <person name="Chen C."/>
            <person name="Cichocki N."/>
            <person name="Clum A."/>
            <person name="Culley D."/>
            <person name="Crous P.W."/>
            <person name="Fauchery L."/>
            <person name="Girlanda M."/>
            <person name="Hayes R.D."/>
            <person name="Keri Z."/>
            <person name="LaButti K."/>
            <person name="Lipzen A."/>
            <person name="Lombard V."/>
            <person name="Magnuson J."/>
            <person name="Maillard F."/>
            <person name="Murat C."/>
            <person name="Nolan M."/>
            <person name="Ohm R.A."/>
            <person name="Pangilinan J."/>
            <person name="Pereira M.F."/>
            <person name="Perotto S."/>
            <person name="Peter M."/>
            <person name="Pfister S."/>
            <person name="Riley R."/>
            <person name="Sitrit Y."/>
            <person name="Stielow J.B."/>
            <person name="Szollosi G."/>
            <person name="Zifcakova L."/>
            <person name="Stursova M."/>
            <person name="Spatafora J.W."/>
            <person name="Tedersoo L."/>
            <person name="Vaario L.M."/>
            <person name="Yamada A."/>
            <person name="Yan M."/>
            <person name="Wang P."/>
            <person name="Xu J."/>
            <person name="Bruns T."/>
            <person name="Baldrian P."/>
            <person name="Vilgalys R."/>
            <person name="Dunand C."/>
            <person name="Henrissat B."/>
            <person name="Grigoriev I.V."/>
            <person name="Hibbett D."/>
            <person name="Nagy L.G."/>
            <person name="Martin F.M."/>
        </authorList>
    </citation>
    <scope>NUCLEOTIDE SEQUENCE</scope>
    <source>
        <strain evidence="1">UP504</strain>
    </source>
</reference>